<keyword evidence="3 6" id="KW-1133">Transmembrane helix</keyword>
<comment type="subcellular location">
    <subcellularLocation>
        <location evidence="1">Membrane</location>
        <topology evidence="1">Multi-pass membrane protein</topology>
    </subcellularLocation>
</comment>
<feature type="transmembrane region" description="Helical" evidence="6">
    <location>
        <begin position="74"/>
        <end position="95"/>
    </location>
</feature>
<organism evidence="8 9">
    <name type="scientific">Helicobacter aurati</name>
    <dbReference type="NCBI Taxonomy" id="137778"/>
    <lineage>
        <taxon>Bacteria</taxon>
        <taxon>Pseudomonadati</taxon>
        <taxon>Campylobacterota</taxon>
        <taxon>Epsilonproteobacteria</taxon>
        <taxon>Campylobacterales</taxon>
        <taxon>Helicobacteraceae</taxon>
        <taxon>Helicobacter</taxon>
    </lineage>
</organism>
<feature type="domain" description="GtrA/DPMS transmembrane" evidence="7">
    <location>
        <begin position="77"/>
        <end position="219"/>
    </location>
</feature>
<dbReference type="AlphaFoldDB" id="A0A3D8J1Z2"/>
<keyword evidence="4 6" id="KW-0472">Membrane</keyword>
<evidence type="ECO:0000256" key="2">
    <source>
        <dbReference type="ARBA" id="ARBA00022692"/>
    </source>
</evidence>
<dbReference type="Proteomes" id="UP000256424">
    <property type="component" value="Unassembled WGS sequence"/>
</dbReference>
<keyword evidence="2 6" id="KW-0812">Transmembrane</keyword>
<evidence type="ECO:0000256" key="5">
    <source>
        <dbReference type="SAM" id="MobiDB-lite"/>
    </source>
</evidence>
<keyword evidence="9" id="KW-1185">Reference proteome</keyword>
<evidence type="ECO:0000256" key="4">
    <source>
        <dbReference type="ARBA" id="ARBA00023136"/>
    </source>
</evidence>
<dbReference type="GO" id="GO:0016020">
    <property type="term" value="C:membrane"/>
    <property type="evidence" value="ECO:0007669"/>
    <property type="project" value="UniProtKB-SubCell"/>
</dbReference>
<dbReference type="EMBL" id="NXLW01000011">
    <property type="protein sequence ID" value="RDU71559.1"/>
    <property type="molecule type" value="Genomic_DNA"/>
</dbReference>
<evidence type="ECO:0000256" key="1">
    <source>
        <dbReference type="ARBA" id="ARBA00004141"/>
    </source>
</evidence>
<name>A0A3D8J1Z2_9HELI</name>
<accession>A0A3D8J1Z2</accession>
<evidence type="ECO:0000256" key="3">
    <source>
        <dbReference type="ARBA" id="ARBA00022989"/>
    </source>
</evidence>
<dbReference type="GO" id="GO:0000271">
    <property type="term" value="P:polysaccharide biosynthetic process"/>
    <property type="evidence" value="ECO:0007669"/>
    <property type="project" value="InterPro"/>
</dbReference>
<sequence>MRDTNHIADNTAIHSNNQTADSKKTRIIQNHQNKLPHTTTDNTSHSIESKKILNESLKNPFGQSTKNYAAIKQFIGYFFVSLLALFANLMSRYFLNFFMSFWLSVVIAYIIGHFVNFSLSSIFIFPSQYAEGYNWKITFWKFSLVALIGLVVALYVSVFSLSLLQHYLPSILSFLESSSSFTQNKHFSLDSTAIEFLAHISGVGAGFILNFLGHKHFSFTKANLRKPIYKE</sequence>
<feature type="transmembrane region" description="Helical" evidence="6">
    <location>
        <begin position="101"/>
        <end position="125"/>
    </location>
</feature>
<evidence type="ECO:0000313" key="8">
    <source>
        <dbReference type="EMBL" id="RDU71559.1"/>
    </source>
</evidence>
<dbReference type="OrthoDB" id="5328207at2"/>
<dbReference type="InterPro" id="IPR007267">
    <property type="entry name" value="GtrA_DPMS_TM"/>
</dbReference>
<evidence type="ECO:0000259" key="7">
    <source>
        <dbReference type="Pfam" id="PF04138"/>
    </source>
</evidence>
<evidence type="ECO:0000313" key="9">
    <source>
        <dbReference type="Proteomes" id="UP000256424"/>
    </source>
</evidence>
<feature type="transmembrane region" description="Helical" evidence="6">
    <location>
        <begin position="137"/>
        <end position="164"/>
    </location>
</feature>
<reference evidence="8 9" key="1">
    <citation type="submission" date="2018-04" db="EMBL/GenBank/DDBJ databases">
        <title>Novel Campyloabacter and Helicobacter Species and Strains.</title>
        <authorList>
            <person name="Mannion A.J."/>
            <person name="Shen Z."/>
            <person name="Fox J.G."/>
        </authorList>
    </citation>
    <scope>NUCLEOTIDE SEQUENCE [LARGE SCALE GENOMIC DNA]</scope>
    <source>
        <strain evidence="8 9">MIT 97-5075</strain>
    </source>
</reference>
<gene>
    <name evidence="8" type="ORF">CQA66_06255</name>
</gene>
<evidence type="ECO:0000256" key="6">
    <source>
        <dbReference type="SAM" id="Phobius"/>
    </source>
</evidence>
<dbReference type="RefSeq" id="WP_104763766.1">
    <property type="nucleotide sequence ID" value="NZ_FZPM01000034.1"/>
</dbReference>
<comment type="caution">
    <text evidence="8">The sequence shown here is derived from an EMBL/GenBank/DDBJ whole genome shotgun (WGS) entry which is preliminary data.</text>
</comment>
<feature type="transmembrane region" description="Helical" evidence="6">
    <location>
        <begin position="196"/>
        <end position="213"/>
    </location>
</feature>
<feature type="region of interest" description="Disordered" evidence="5">
    <location>
        <begin position="1"/>
        <end position="22"/>
    </location>
</feature>
<protein>
    <submittedName>
        <fullName evidence="8">GtrA family protein</fullName>
    </submittedName>
</protein>
<dbReference type="Pfam" id="PF04138">
    <property type="entry name" value="GtrA_DPMS_TM"/>
    <property type="match status" value="1"/>
</dbReference>
<proteinExistence type="predicted"/>